<dbReference type="RefSeq" id="WP_081556828.1">
    <property type="nucleotide sequence ID" value="NZ_MUKV01000043.1"/>
</dbReference>
<dbReference type="Proteomes" id="UP000192721">
    <property type="component" value="Unassembled WGS sequence"/>
</dbReference>
<dbReference type="InterPro" id="IPR001387">
    <property type="entry name" value="Cro/C1-type_HTH"/>
</dbReference>
<dbReference type="CDD" id="cd00093">
    <property type="entry name" value="HTH_XRE"/>
    <property type="match status" value="1"/>
</dbReference>
<dbReference type="Gene3D" id="1.10.260.40">
    <property type="entry name" value="lambda repressor-like DNA-binding domains"/>
    <property type="match status" value="1"/>
</dbReference>
<feature type="domain" description="HTH cro/C1-type" evidence="1">
    <location>
        <begin position="8"/>
        <end position="61"/>
    </location>
</feature>
<evidence type="ECO:0000313" key="3">
    <source>
        <dbReference type="Proteomes" id="UP000192721"/>
    </source>
</evidence>
<dbReference type="SMART" id="SM00530">
    <property type="entry name" value="HTH_XRE"/>
    <property type="match status" value="1"/>
</dbReference>
<dbReference type="SUPFAM" id="SSF47413">
    <property type="entry name" value="lambda repressor-like DNA-binding domains"/>
    <property type="match status" value="1"/>
</dbReference>
<comment type="caution">
    <text evidence="2">The sequence shown here is derived from an EMBL/GenBank/DDBJ whole genome shotgun (WGS) entry which is preliminary data.</text>
</comment>
<dbReference type="AlphaFoldDB" id="A0A1W0CDE1"/>
<organism evidence="2 3">
    <name type="scientific">Chromobacterium haemolyticum</name>
    <dbReference type="NCBI Taxonomy" id="394935"/>
    <lineage>
        <taxon>Bacteria</taxon>
        <taxon>Pseudomonadati</taxon>
        <taxon>Pseudomonadota</taxon>
        <taxon>Betaproteobacteria</taxon>
        <taxon>Neisseriales</taxon>
        <taxon>Chromobacteriaceae</taxon>
        <taxon>Chromobacterium</taxon>
    </lineage>
</organism>
<sequence>MDTLGSRLRAERKRRNLTLDALAKRARVGVSTIADLENGRRRSTTKMLSLARALGVSPLWLETGKGGRDAVPAPENVYVSAETIEELALQMLDKGSEEIAKLLKLIIDSKSRTR</sequence>
<dbReference type="PROSITE" id="PS50943">
    <property type="entry name" value="HTH_CROC1"/>
    <property type="match status" value="1"/>
</dbReference>
<dbReference type="GO" id="GO:0003677">
    <property type="term" value="F:DNA binding"/>
    <property type="evidence" value="ECO:0007669"/>
    <property type="project" value="InterPro"/>
</dbReference>
<protein>
    <recommendedName>
        <fullName evidence="1">HTH cro/C1-type domain-containing protein</fullName>
    </recommendedName>
</protein>
<dbReference type="InterPro" id="IPR010982">
    <property type="entry name" value="Lambda_DNA-bd_dom_sf"/>
</dbReference>
<dbReference type="Pfam" id="PF01381">
    <property type="entry name" value="HTH_3"/>
    <property type="match status" value="1"/>
</dbReference>
<evidence type="ECO:0000313" key="2">
    <source>
        <dbReference type="EMBL" id="OQS32800.1"/>
    </source>
</evidence>
<proteinExistence type="predicted"/>
<accession>A0A1W0CDE1</accession>
<reference evidence="2 3" key="1">
    <citation type="submission" date="2017-02" db="EMBL/GenBank/DDBJ databases">
        <title>Chromobacterium haemolyticum H5244.</title>
        <authorList>
            <person name="Gulvik C.A."/>
        </authorList>
    </citation>
    <scope>NUCLEOTIDE SEQUENCE [LARGE SCALE GENOMIC DNA]</scope>
    <source>
        <strain evidence="2 3">H5244</strain>
    </source>
</reference>
<evidence type="ECO:0000259" key="1">
    <source>
        <dbReference type="PROSITE" id="PS50943"/>
    </source>
</evidence>
<dbReference type="EMBL" id="MUKV01000043">
    <property type="protein sequence ID" value="OQS32800.1"/>
    <property type="molecule type" value="Genomic_DNA"/>
</dbReference>
<name>A0A1W0CDE1_9NEIS</name>
<gene>
    <name evidence="2" type="ORF">B0T45_21090</name>
</gene>